<keyword evidence="3" id="KW-1185">Reference proteome</keyword>
<dbReference type="EMBL" id="JAFBBU010000001">
    <property type="protein sequence ID" value="MBM7471327.1"/>
    <property type="molecule type" value="Genomic_DNA"/>
</dbReference>
<evidence type="ECO:0000313" key="2">
    <source>
        <dbReference type="EMBL" id="MBM7471327.1"/>
    </source>
</evidence>
<evidence type="ECO:0000313" key="3">
    <source>
        <dbReference type="Proteomes" id="UP000776164"/>
    </source>
</evidence>
<gene>
    <name evidence="2" type="ORF">JOE66_000961</name>
</gene>
<name>A0ABS2L2K3_9MICO</name>
<sequence>MNADTDAMPELLFVGDREAVHLDARQIRYSADSGQRIRVRRGVYVDATWWRDASSIRRHLLRVQAVALTRPSRTVFGYWSAAAVWSYPSVSRWPDDVHVVVPPGCGAHSRCGVRFHRECLDARDVTRVGELTVTSPARTLVDLARTAPFSDAVIAIDAALADRRSPDDGCVSKVELFDAVSRMRRGAARARRVIEFADGGAANPGESLSRIAMLECGFESPEVQTEHPNPLGGRYFTDFEWPEHRVIGEFDGRGKYLKEEFLDGRTPGEVVYEEKTREDHLRAEGNSVVRWGWHELQQPGRLVALLSDAGVPYRRSTRRGASESLSEWSAPR</sequence>
<dbReference type="InterPro" id="IPR018547">
    <property type="entry name" value="AbiEi_C"/>
</dbReference>
<organism evidence="2 3">
    <name type="scientific">Subtercola frigoramans</name>
    <dbReference type="NCBI Taxonomy" id="120298"/>
    <lineage>
        <taxon>Bacteria</taxon>
        <taxon>Bacillati</taxon>
        <taxon>Actinomycetota</taxon>
        <taxon>Actinomycetes</taxon>
        <taxon>Micrococcales</taxon>
        <taxon>Microbacteriaceae</taxon>
        <taxon>Subtercola</taxon>
    </lineage>
</organism>
<dbReference type="Pfam" id="PF09407">
    <property type="entry name" value="AbiEi_1"/>
    <property type="match status" value="1"/>
</dbReference>
<reference evidence="2 3" key="1">
    <citation type="submission" date="2021-01" db="EMBL/GenBank/DDBJ databases">
        <title>Sequencing the genomes of 1000 actinobacteria strains.</title>
        <authorList>
            <person name="Klenk H.-P."/>
        </authorList>
    </citation>
    <scope>NUCLEOTIDE SEQUENCE [LARGE SCALE GENOMIC DNA]</scope>
    <source>
        <strain evidence="2 3">DSM 13057</strain>
    </source>
</reference>
<feature type="domain" description="AbiEi antitoxin C-terminal" evidence="1">
    <location>
        <begin position="80"/>
        <end position="167"/>
    </location>
</feature>
<proteinExistence type="predicted"/>
<dbReference type="Proteomes" id="UP000776164">
    <property type="component" value="Unassembled WGS sequence"/>
</dbReference>
<protein>
    <recommendedName>
        <fullName evidence="1">AbiEi antitoxin C-terminal domain-containing protein</fullName>
    </recommendedName>
</protein>
<accession>A0ABS2L2K3</accession>
<comment type="caution">
    <text evidence="2">The sequence shown here is derived from an EMBL/GenBank/DDBJ whole genome shotgun (WGS) entry which is preliminary data.</text>
</comment>
<evidence type="ECO:0000259" key="1">
    <source>
        <dbReference type="Pfam" id="PF09407"/>
    </source>
</evidence>
<dbReference type="RefSeq" id="WP_205107227.1">
    <property type="nucleotide sequence ID" value="NZ_BAAAHT010000013.1"/>
</dbReference>